<reference evidence="2 3" key="1">
    <citation type="journal article" date="2015" name="Int. J. Syst. Evol. Microbiol.">
        <title>Youhaiella tibetensis gen. nov., sp. nov., isolated from subsurface sediment.</title>
        <authorList>
            <person name="Wang Y.X."/>
            <person name="Huang F.Q."/>
            <person name="Nogi Y."/>
            <person name="Pang S.J."/>
            <person name="Wang P.K."/>
            <person name="Lv J."/>
        </authorList>
    </citation>
    <scope>NUCLEOTIDE SEQUENCE [LARGE SCALE GENOMIC DNA]</scope>
    <source>
        <strain evidence="3">fig4</strain>
    </source>
</reference>
<name>A0A5B9DM47_9HYPH</name>
<dbReference type="KEGG" id="yti:FNA67_09310"/>
<sequence length="73" mass="8518">MAILEYDTVVVLDRRPRRQWLAALASSIRRRHAERIARQALARMDPHLLADAGFENDSLLGEIRRVVPENERR</sequence>
<organism evidence="2 3">
    <name type="scientific">Paradevosia tibetensis</name>
    <dbReference type="NCBI Taxonomy" id="1447062"/>
    <lineage>
        <taxon>Bacteria</taxon>
        <taxon>Pseudomonadati</taxon>
        <taxon>Pseudomonadota</taxon>
        <taxon>Alphaproteobacteria</taxon>
        <taxon>Hyphomicrobiales</taxon>
        <taxon>Devosiaceae</taxon>
        <taxon>Paradevosia</taxon>
    </lineage>
</organism>
<proteinExistence type="predicted"/>
<evidence type="ECO:0000313" key="3">
    <source>
        <dbReference type="Proteomes" id="UP000321062"/>
    </source>
</evidence>
<dbReference type="Pfam" id="PF06568">
    <property type="entry name" value="YjiS-like"/>
    <property type="match status" value="1"/>
</dbReference>
<gene>
    <name evidence="2" type="ORF">FNA67_09310</name>
</gene>
<dbReference type="AlphaFoldDB" id="A0A5B9DM47"/>
<accession>A0A5B9DM47</accession>
<feature type="domain" description="YjiS-like" evidence="1">
    <location>
        <begin position="24"/>
        <end position="54"/>
    </location>
</feature>
<evidence type="ECO:0000259" key="1">
    <source>
        <dbReference type="Pfam" id="PF06568"/>
    </source>
</evidence>
<dbReference type="Proteomes" id="UP000321062">
    <property type="component" value="Chromosome"/>
</dbReference>
<keyword evidence="3" id="KW-1185">Reference proteome</keyword>
<dbReference type="RefSeq" id="WP_147655846.1">
    <property type="nucleotide sequence ID" value="NZ_BMFM01000001.1"/>
</dbReference>
<protein>
    <submittedName>
        <fullName evidence="2">DUF1127 domain-containing protein</fullName>
    </submittedName>
</protein>
<dbReference type="InterPro" id="IPR009506">
    <property type="entry name" value="YjiS-like"/>
</dbReference>
<evidence type="ECO:0000313" key="2">
    <source>
        <dbReference type="EMBL" id="QEE20360.1"/>
    </source>
</evidence>
<dbReference type="EMBL" id="CP041690">
    <property type="protein sequence ID" value="QEE20360.1"/>
    <property type="molecule type" value="Genomic_DNA"/>
</dbReference>